<comment type="catalytic activity">
    <reaction evidence="13">
        <text>L-ornithine + NADPH + O2 = N(5)-hydroxy-L-ornithine + NADP(+) + H2O</text>
        <dbReference type="Rhea" id="RHEA:41508"/>
        <dbReference type="ChEBI" id="CHEBI:15377"/>
        <dbReference type="ChEBI" id="CHEBI:15379"/>
        <dbReference type="ChEBI" id="CHEBI:46911"/>
        <dbReference type="ChEBI" id="CHEBI:57783"/>
        <dbReference type="ChEBI" id="CHEBI:58349"/>
        <dbReference type="ChEBI" id="CHEBI:78275"/>
        <dbReference type="EC" id="1.14.13.196"/>
    </reaction>
</comment>
<proteinExistence type="inferred from homology"/>
<dbReference type="SUPFAM" id="SSF51905">
    <property type="entry name" value="FAD/NAD(P)-binding domain"/>
    <property type="match status" value="2"/>
</dbReference>
<evidence type="ECO:0000256" key="6">
    <source>
        <dbReference type="ARBA" id="ARBA00018612"/>
    </source>
</evidence>
<comment type="pathway">
    <text evidence="2">Siderophore biosynthesis.</text>
</comment>
<dbReference type="Pfam" id="PF13434">
    <property type="entry name" value="Lys_Orn_oxgnase"/>
    <property type="match status" value="1"/>
</dbReference>
<comment type="cofactor">
    <cofactor evidence="1">
        <name>FAD</name>
        <dbReference type="ChEBI" id="CHEBI:57692"/>
    </cofactor>
</comment>
<evidence type="ECO:0000256" key="2">
    <source>
        <dbReference type="ARBA" id="ARBA00004924"/>
    </source>
</evidence>
<name>A0ABR4J6J3_9EURO</name>
<keyword evidence="11" id="KW-0503">Monooxygenase</keyword>
<evidence type="ECO:0000256" key="1">
    <source>
        <dbReference type="ARBA" id="ARBA00001974"/>
    </source>
</evidence>
<evidence type="ECO:0000256" key="14">
    <source>
        <dbReference type="ARBA" id="ARBA00049248"/>
    </source>
</evidence>
<evidence type="ECO:0000313" key="16">
    <source>
        <dbReference type="Proteomes" id="UP001610446"/>
    </source>
</evidence>
<keyword evidence="7" id="KW-0285">Flavoprotein</keyword>
<dbReference type="PANTHER" id="PTHR43098">
    <property type="entry name" value="L-ORNITHINE N(5)-MONOOXYGENASE-RELATED"/>
    <property type="match status" value="1"/>
</dbReference>
<dbReference type="InterPro" id="IPR036188">
    <property type="entry name" value="FAD/NAD-bd_sf"/>
</dbReference>
<dbReference type="Gene3D" id="3.50.50.60">
    <property type="entry name" value="FAD/NAD(P)-binding domain"/>
    <property type="match status" value="2"/>
</dbReference>
<dbReference type="EMBL" id="JBFXLU010000197">
    <property type="protein sequence ID" value="KAL2835668.1"/>
    <property type="molecule type" value="Genomic_DNA"/>
</dbReference>
<protein>
    <recommendedName>
        <fullName evidence="6">L-ornithine N(5)-monooxygenase</fullName>
        <ecNumber evidence="5">1.14.13.196</ecNumber>
    </recommendedName>
    <alternativeName>
        <fullName evidence="12">L-ornithine N(5)-oxygenase</fullName>
    </alternativeName>
</protein>
<evidence type="ECO:0000256" key="11">
    <source>
        <dbReference type="ARBA" id="ARBA00023033"/>
    </source>
</evidence>
<evidence type="ECO:0000256" key="7">
    <source>
        <dbReference type="ARBA" id="ARBA00022630"/>
    </source>
</evidence>
<dbReference type="EC" id="1.14.13.196" evidence="5"/>
<keyword evidence="9" id="KW-0521">NADP</keyword>
<comment type="catalytic activity">
    <reaction evidence="14">
        <text>L-ornithine + NADH + O2 = N(5)-hydroxy-L-ornithine + NAD(+) + H2O</text>
        <dbReference type="Rhea" id="RHEA:41512"/>
        <dbReference type="ChEBI" id="CHEBI:15377"/>
        <dbReference type="ChEBI" id="CHEBI:15379"/>
        <dbReference type="ChEBI" id="CHEBI:46911"/>
        <dbReference type="ChEBI" id="CHEBI:57540"/>
        <dbReference type="ChEBI" id="CHEBI:57945"/>
        <dbReference type="ChEBI" id="CHEBI:78275"/>
        <dbReference type="EC" id="1.14.13.196"/>
    </reaction>
</comment>
<evidence type="ECO:0000256" key="3">
    <source>
        <dbReference type="ARBA" id="ARBA00007588"/>
    </source>
</evidence>
<evidence type="ECO:0000256" key="10">
    <source>
        <dbReference type="ARBA" id="ARBA00023002"/>
    </source>
</evidence>
<evidence type="ECO:0000256" key="5">
    <source>
        <dbReference type="ARBA" id="ARBA00012881"/>
    </source>
</evidence>
<dbReference type="Proteomes" id="UP001610446">
    <property type="component" value="Unassembled WGS sequence"/>
</dbReference>
<sequence length="530" mass="58877">MLRSPDLATPTKPESGLELDAIIFGASWAGIWTLHQLKRFGLKVLLVDACEDVGGTWCYTRYPGCHVDTEIPLYEFSGPGLWKNWTWSKRFPDRKQIQRYLSWATDRLSLRQNLLMNTRVLAAEWHEKSASWSVEVSGGATYHTQSFILCTGCSTIPYFPSSMEPTSSNPVSMPLPGPKKKISNGKTNGSGVIGTAASGLQIIETLGPQVSHLTVFQRTPNLAIPMRQKDYTPDEMNKLKQRFYPDMLKQRNSQAPASSPQRMFQTLWHRGGLSFWFGNYSDLLTCRVANMEAYSFWRERVHSCVHGKATAERLAPTSYFGTFNLPHVELVDINGDPIQEITSAGVRTRTKFHDLDILVYATGFDALTGSGLAIDIRGVEGIKLETKWDTRADGNGVSKALGMMSAGFPNLFFPMGPQAPSAPGLNPQLAEIQGGWVANCIKHMGVHGFGRIEPTVDNEQEWGKEVHRAADSTLFAEADSWYMGVNIPGRKKQPLCYFRGVGRYAEHLEQAASAGYQGFTMSPTSGRTYL</sequence>
<evidence type="ECO:0000313" key="15">
    <source>
        <dbReference type="EMBL" id="KAL2835668.1"/>
    </source>
</evidence>
<keyword evidence="8" id="KW-0274">FAD</keyword>
<reference evidence="15 16" key="1">
    <citation type="submission" date="2024-07" db="EMBL/GenBank/DDBJ databases">
        <title>Section-level genome sequencing and comparative genomics of Aspergillus sections Usti and Cavernicolus.</title>
        <authorList>
            <consortium name="Lawrence Berkeley National Laboratory"/>
            <person name="Nybo J.L."/>
            <person name="Vesth T.C."/>
            <person name="Theobald S."/>
            <person name="Frisvad J.C."/>
            <person name="Larsen T.O."/>
            <person name="Kjaerboelling I."/>
            <person name="Rothschild-Mancinelli K."/>
            <person name="Lyhne E.K."/>
            <person name="Kogle M.E."/>
            <person name="Barry K."/>
            <person name="Clum A."/>
            <person name="Na H."/>
            <person name="Ledsgaard L."/>
            <person name="Lin J."/>
            <person name="Lipzen A."/>
            <person name="Kuo A."/>
            <person name="Riley R."/>
            <person name="Mondo S."/>
            <person name="Labutti K."/>
            <person name="Haridas S."/>
            <person name="Pangalinan J."/>
            <person name="Salamov A.A."/>
            <person name="Simmons B.A."/>
            <person name="Magnuson J.K."/>
            <person name="Chen J."/>
            <person name="Drula E."/>
            <person name="Henrissat B."/>
            <person name="Wiebenga A."/>
            <person name="Lubbers R.J."/>
            <person name="Gomes A.C."/>
            <person name="Makela M.R."/>
            <person name="Stajich J."/>
            <person name="Grigoriev I.V."/>
            <person name="Mortensen U.H."/>
            <person name="De Vries R.P."/>
            <person name="Baker S.E."/>
            <person name="Andersen M.R."/>
        </authorList>
    </citation>
    <scope>NUCLEOTIDE SEQUENCE [LARGE SCALE GENOMIC DNA]</scope>
    <source>
        <strain evidence="15 16">CBS 123904</strain>
    </source>
</reference>
<accession>A0ABR4J6J3</accession>
<comment type="similarity">
    <text evidence="4">Belongs to the FAD-binding monooxygenase family.</text>
</comment>
<evidence type="ECO:0000256" key="12">
    <source>
        <dbReference type="ARBA" id="ARBA00030351"/>
    </source>
</evidence>
<comment type="caution">
    <text evidence="15">The sequence shown here is derived from an EMBL/GenBank/DDBJ whole genome shotgun (WGS) entry which is preliminary data.</text>
</comment>
<evidence type="ECO:0000256" key="9">
    <source>
        <dbReference type="ARBA" id="ARBA00022857"/>
    </source>
</evidence>
<dbReference type="Pfam" id="PF13450">
    <property type="entry name" value="NAD_binding_8"/>
    <property type="match status" value="1"/>
</dbReference>
<evidence type="ECO:0000256" key="13">
    <source>
        <dbReference type="ARBA" id="ARBA00047598"/>
    </source>
</evidence>
<evidence type="ECO:0000256" key="4">
    <source>
        <dbReference type="ARBA" id="ARBA00010139"/>
    </source>
</evidence>
<dbReference type="PANTHER" id="PTHR43098:SF3">
    <property type="entry name" value="L-ORNITHINE N(5)-MONOOXYGENASE-RELATED"/>
    <property type="match status" value="1"/>
</dbReference>
<dbReference type="InterPro" id="IPR025700">
    <property type="entry name" value="Lys/Orn_oxygenase"/>
</dbReference>
<dbReference type="InterPro" id="IPR050775">
    <property type="entry name" value="FAD-binding_Monooxygenases"/>
</dbReference>
<keyword evidence="16" id="KW-1185">Reference proteome</keyword>
<comment type="similarity">
    <text evidence="3">Belongs to the lysine N(6)-hydroxylase/L-ornithine N(5)-oxygenase family.</text>
</comment>
<keyword evidence="10" id="KW-0560">Oxidoreductase</keyword>
<evidence type="ECO:0000256" key="8">
    <source>
        <dbReference type="ARBA" id="ARBA00022827"/>
    </source>
</evidence>
<organism evidence="15 16">
    <name type="scientific">Aspergillus pseudoustus</name>
    <dbReference type="NCBI Taxonomy" id="1810923"/>
    <lineage>
        <taxon>Eukaryota</taxon>
        <taxon>Fungi</taxon>
        <taxon>Dikarya</taxon>
        <taxon>Ascomycota</taxon>
        <taxon>Pezizomycotina</taxon>
        <taxon>Eurotiomycetes</taxon>
        <taxon>Eurotiomycetidae</taxon>
        <taxon>Eurotiales</taxon>
        <taxon>Aspergillaceae</taxon>
        <taxon>Aspergillus</taxon>
        <taxon>Aspergillus subgen. Nidulantes</taxon>
    </lineage>
</organism>
<gene>
    <name evidence="15" type="ORF">BJY01DRAFT_258975</name>
</gene>